<evidence type="ECO:0000313" key="1">
    <source>
        <dbReference type="EMBL" id="QSC42385.1"/>
    </source>
</evidence>
<dbReference type="EMBL" id="MT656587">
    <property type="protein sequence ID" value="QSC42388.1"/>
    <property type="molecule type" value="Genomic_RNA"/>
</dbReference>
<sequence>MDAAFIRTTIRTQIDIAQSCRSILNSDYILFDLSFIPASEEMVGRYRVSRDSSGRRAILCTGAHKHFTPDHYASFLPTTAFIIRRGPIFYLPRS</sequence>
<name>A0A896IEG8_9VIRU</name>
<evidence type="ECO:0000313" key="2">
    <source>
        <dbReference type="EMBL" id="QSC42388.1"/>
    </source>
</evidence>
<evidence type="ECO:0000313" key="3">
    <source>
        <dbReference type="EMBL" id="QSC42391.1"/>
    </source>
</evidence>
<accession>A0A896IEG8</accession>
<proteinExistence type="predicted"/>
<evidence type="ECO:0000313" key="4">
    <source>
        <dbReference type="EMBL" id="QSC42394.1"/>
    </source>
</evidence>
<organism evidence="1">
    <name type="scientific">Mutum virus</name>
    <dbReference type="NCBI Taxonomy" id="2814230"/>
    <lineage>
        <taxon>Viruses</taxon>
        <taxon>Riboviria</taxon>
    </lineage>
</organism>
<dbReference type="EMBL" id="MT656589">
    <property type="protein sequence ID" value="QSC42394.1"/>
    <property type="molecule type" value="Genomic_RNA"/>
</dbReference>
<reference evidence="1" key="1">
    <citation type="submission" date="2020-06" db="EMBL/GenBank/DDBJ databases">
        <title>Research of arbovirus and specific viruses of particle insects of mosquitoes of the mansonia gender captured in Rondonia.</title>
        <authorList>
            <person name="Miranda K.P."/>
            <person name="Silva S.P."/>
            <person name="Carvalho V.L."/>
        </authorList>
    </citation>
    <scope>NUCLEOTIDE SEQUENCE</scope>
    <source>
        <strain evidence="1">BeAr855909</strain>
        <strain evidence="2">BeAr855911</strain>
        <strain evidence="3">BeAr855922</strain>
        <strain evidence="4">BeAr855928</strain>
    </source>
</reference>
<dbReference type="EMBL" id="MT656588">
    <property type="protein sequence ID" value="QSC42391.1"/>
    <property type="molecule type" value="Genomic_RNA"/>
</dbReference>
<dbReference type="EMBL" id="MT656586">
    <property type="protein sequence ID" value="QSC42385.1"/>
    <property type="molecule type" value="Genomic_RNA"/>
</dbReference>
<protein>
    <submittedName>
        <fullName evidence="1">Uncharacterized protein</fullName>
    </submittedName>
</protein>